<gene>
    <name evidence="1" type="ORF">GCM10023082_14800</name>
</gene>
<name>A0ABP7EKG5_9ACTN</name>
<comment type="caution">
    <text evidence="1">The sequence shown here is derived from an EMBL/GenBank/DDBJ whole genome shotgun (WGS) entry which is preliminary data.</text>
</comment>
<proteinExistence type="predicted"/>
<accession>A0ABP7EKG5</accession>
<protein>
    <submittedName>
        <fullName evidence="1">Uncharacterized protein</fullName>
    </submittedName>
</protein>
<organism evidence="1 2">
    <name type="scientific">Streptomyces tremellae</name>
    <dbReference type="NCBI Taxonomy" id="1124239"/>
    <lineage>
        <taxon>Bacteria</taxon>
        <taxon>Bacillati</taxon>
        <taxon>Actinomycetota</taxon>
        <taxon>Actinomycetes</taxon>
        <taxon>Kitasatosporales</taxon>
        <taxon>Streptomycetaceae</taxon>
        <taxon>Streptomyces</taxon>
    </lineage>
</organism>
<dbReference type="EMBL" id="BAABEP010000006">
    <property type="protein sequence ID" value="GAA3718293.1"/>
    <property type="molecule type" value="Genomic_DNA"/>
</dbReference>
<sequence>MDRPVNRIERNLLAAVAYQTYSIRQPRDTAVVTACEQAGCEQWARGWDTPVDESTELGRQQAAYIRGQSRRTFRELRAQGGVTVFRFEPGQRCFREHRTRPQLFAVRDGDYRGNPTGRVRQHSRPQDWVEDFGEHQLALTDQQRKG</sequence>
<dbReference type="RefSeq" id="WP_345642843.1">
    <property type="nucleotide sequence ID" value="NZ_BAABEP010000006.1"/>
</dbReference>
<evidence type="ECO:0000313" key="1">
    <source>
        <dbReference type="EMBL" id="GAA3718293.1"/>
    </source>
</evidence>
<dbReference type="Proteomes" id="UP001499884">
    <property type="component" value="Unassembled WGS sequence"/>
</dbReference>
<reference evidence="2" key="1">
    <citation type="journal article" date="2019" name="Int. J. Syst. Evol. Microbiol.">
        <title>The Global Catalogue of Microorganisms (GCM) 10K type strain sequencing project: providing services to taxonomists for standard genome sequencing and annotation.</title>
        <authorList>
            <consortium name="The Broad Institute Genomics Platform"/>
            <consortium name="The Broad Institute Genome Sequencing Center for Infectious Disease"/>
            <person name="Wu L."/>
            <person name="Ma J."/>
        </authorList>
    </citation>
    <scope>NUCLEOTIDE SEQUENCE [LARGE SCALE GENOMIC DNA]</scope>
    <source>
        <strain evidence="2">JCM 30846</strain>
    </source>
</reference>
<evidence type="ECO:0000313" key="2">
    <source>
        <dbReference type="Proteomes" id="UP001499884"/>
    </source>
</evidence>
<keyword evidence="2" id="KW-1185">Reference proteome</keyword>